<evidence type="ECO:0000313" key="5">
    <source>
        <dbReference type="Proteomes" id="UP000193498"/>
    </source>
</evidence>
<comment type="caution">
    <text evidence="4">The sequence shown here is derived from an EMBL/GenBank/DDBJ whole genome shotgun (WGS) entry which is preliminary data.</text>
</comment>
<dbReference type="GO" id="GO:0006368">
    <property type="term" value="P:transcription elongation by RNA polymerase II"/>
    <property type="evidence" value="ECO:0007669"/>
    <property type="project" value="InterPro"/>
</dbReference>
<dbReference type="InterPro" id="IPR036390">
    <property type="entry name" value="WH_DNA-bd_sf"/>
</dbReference>
<dbReference type="GO" id="GO:0008023">
    <property type="term" value="C:transcription elongation factor complex"/>
    <property type="evidence" value="ECO:0007669"/>
    <property type="project" value="InterPro"/>
</dbReference>
<dbReference type="Proteomes" id="UP000193498">
    <property type="component" value="Unassembled WGS sequence"/>
</dbReference>
<evidence type="ECO:0000259" key="3">
    <source>
        <dbReference type="Pfam" id="PF10390"/>
    </source>
</evidence>
<dbReference type="InterPro" id="IPR010844">
    <property type="entry name" value="Occludin_ELL"/>
</dbReference>
<dbReference type="SUPFAM" id="SSF144292">
    <property type="entry name" value="occludin/ELL-like"/>
    <property type="match status" value="1"/>
</dbReference>
<proteinExistence type="predicted"/>
<evidence type="ECO:0000259" key="2">
    <source>
        <dbReference type="Pfam" id="PF07303"/>
    </source>
</evidence>
<organism evidence="4 5">
    <name type="scientific">Basidiobolus meristosporus CBS 931.73</name>
    <dbReference type="NCBI Taxonomy" id="1314790"/>
    <lineage>
        <taxon>Eukaryota</taxon>
        <taxon>Fungi</taxon>
        <taxon>Fungi incertae sedis</taxon>
        <taxon>Zoopagomycota</taxon>
        <taxon>Entomophthoromycotina</taxon>
        <taxon>Basidiobolomycetes</taxon>
        <taxon>Basidiobolales</taxon>
        <taxon>Basidiobolaceae</taxon>
        <taxon>Basidiobolus</taxon>
    </lineage>
</organism>
<evidence type="ECO:0000256" key="1">
    <source>
        <dbReference type="SAM" id="MobiDB-lite"/>
    </source>
</evidence>
<evidence type="ECO:0008006" key="6">
    <source>
        <dbReference type="Google" id="ProtNLM"/>
    </source>
</evidence>
<dbReference type="InterPro" id="IPR042065">
    <property type="entry name" value="E3_ELL-like"/>
</dbReference>
<name>A0A1Y1XKN7_9FUNG</name>
<dbReference type="Pfam" id="PF07303">
    <property type="entry name" value="Occludin_ELL"/>
    <property type="match status" value="1"/>
</dbReference>
<dbReference type="OrthoDB" id="2587563at2759"/>
<sequence>MNPDTKLCLNAANSPGRRIMAVRLSEDMLKSLQNQSGEPMKIHFGTDQKITIGSVSFKFDKVDELQRVQIYKKEAADSELNLVGEMSHRLAVQRKLPERSRDRGRVRLTTVETQKQDTKSLSAGAGELSSSIEQSITLRTRILQMLALKPMGQAQIAMAVKKPKDELIRALNQVGTVSGGIWSLKPELYSEVQIDGWTLYTTEQRATVLLNVQEALGNEPTHERSHTGSTSKQEAHISADSNQAQAAPVETYKRKAESPISVDDEPVPVRNPVFVVPDGVKHRSTARSTELQRNTKICRNTATPLKKARVMKETSSIYNIKIPKRSLLVREKTASIRKSKGFRIPAVKTASDYQDLTALFRVKYSSYIRLNEKLSKRRPIFEKLNEQLQTAIGTPQESELKRKIDVELAKHNANEVTKWAKQYCNLHQELEAIKKELWRAYEEGCMN</sequence>
<feature type="domain" description="RNA polymerase II elongation factor ELL N-terminal" evidence="3">
    <location>
        <begin position="112"/>
        <end position="208"/>
    </location>
</feature>
<protein>
    <recommendedName>
        <fullName evidence="6">RNA polymerase II elongation factor ELL N-terminal domain-containing protein</fullName>
    </recommendedName>
</protein>
<dbReference type="Pfam" id="PF10390">
    <property type="entry name" value="ELL"/>
    <property type="match status" value="1"/>
</dbReference>
<dbReference type="SUPFAM" id="SSF46785">
    <property type="entry name" value="Winged helix' DNA-binding domain"/>
    <property type="match status" value="1"/>
</dbReference>
<dbReference type="EMBL" id="MCFE01000580">
    <property type="protein sequence ID" value="ORX86016.1"/>
    <property type="molecule type" value="Genomic_DNA"/>
</dbReference>
<dbReference type="AlphaFoldDB" id="A0A1Y1XKN7"/>
<feature type="region of interest" description="Disordered" evidence="1">
    <location>
        <begin position="217"/>
        <end position="265"/>
    </location>
</feature>
<reference evidence="4 5" key="1">
    <citation type="submission" date="2016-07" db="EMBL/GenBank/DDBJ databases">
        <title>Pervasive Adenine N6-methylation of Active Genes in Fungi.</title>
        <authorList>
            <consortium name="DOE Joint Genome Institute"/>
            <person name="Mondo S.J."/>
            <person name="Dannebaum R.O."/>
            <person name="Kuo R.C."/>
            <person name="Labutti K."/>
            <person name="Haridas S."/>
            <person name="Kuo A."/>
            <person name="Salamov A."/>
            <person name="Ahrendt S.R."/>
            <person name="Lipzen A."/>
            <person name="Sullivan W."/>
            <person name="Andreopoulos W.B."/>
            <person name="Clum A."/>
            <person name="Lindquist E."/>
            <person name="Daum C."/>
            <person name="Ramamoorthy G.K."/>
            <person name="Gryganskyi A."/>
            <person name="Culley D."/>
            <person name="Magnuson J.K."/>
            <person name="James T.Y."/>
            <person name="O'Malley M.A."/>
            <person name="Stajich J.E."/>
            <person name="Spatafora J.W."/>
            <person name="Visel A."/>
            <person name="Grigoriev I.V."/>
        </authorList>
    </citation>
    <scope>NUCLEOTIDE SEQUENCE [LARGE SCALE GENOMIC DNA]</scope>
    <source>
        <strain evidence="4 5">CBS 931.73</strain>
    </source>
</reference>
<dbReference type="Gene3D" id="1.10.10.2670">
    <property type="entry name" value="E3 ubiquitin-protein ligase"/>
    <property type="match status" value="1"/>
</dbReference>
<keyword evidence="5" id="KW-1185">Reference proteome</keyword>
<accession>A0A1Y1XKN7</accession>
<evidence type="ECO:0000313" key="4">
    <source>
        <dbReference type="EMBL" id="ORX86016.1"/>
    </source>
</evidence>
<dbReference type="InParanoid" id="A0A1Y1XKN7"/>
<feature type="domain" description="OCEL" evidence="2">
    <location>
        <begin position="345"/>
        <end position="437"/>
    </location>
</feature>
<dbReference type="InterPro" id="IPR019464">
    <property type="entry name" value="ELL_N"/>
</dbReference>
<gene>
    <name evidence="4" type="ORF">K493DRAFT_341687</name>
</gene>